<reference evidence="1" key="1">
    <citation type="submission" date="2022-07" db="EMBL/GenBank/DDBJ databases">
        <authorList>
            <person name="Criscuolo A."/>
        </authorList>
    </citation>
    <scope>NUCLEOTIDE SEQUENCE</scope>
    <source>
        <strain evidence="1">CIP103197</strain>
    </source>
</reference>
<sequence>MTKTQKQLDKRIRQQLTLACEQIKDIVEDFSFLTHSADLNNLPSKFKVSCYFIDDIALEQAKQKNQFDYIEQLICNALASLNIHIKANAISFSKQP</sequence>
<keyword evidence="2" id="KW-1185">Reference proteome</keyword>
<evidence type="ECO:0000313" key="2">
    <source>
        <dbReference type="Proteomes" id="UP001152447"/>
    </source>
</evidence>
<dbReference type="Proteomes" id="UP001152447">
    <property type="component" value="Unassembled WGS sequence"/>
</dbReference>
<proteinExistence type="predicted"/>
<organism evidence="1 2">
    <name type="scientific">Pseudoalteromonas haloplanktis</name>
    <name type="common">Alteromonas haloplanktis</name>
    <dbReference type="NCBI Taxonomy" id="228"/>
    <lineage>
        <taxon>Bacteria</taxon>
        <taxon>Pseudomonadati</taxon>
        <taxon>Pseudomonadota</taxon>
        <taxon>Gammaproteobacteria</taxon>
        <taxon>Alteromonadales</taxon>
        <taxon>Pseudoalteromonadaceae</taxon>
        <taxon>Pseudoalteromonas</taxon>
    </lineage>
</organism>
<dbReference type="EMBL" id="CAMAPB010000047">
    <property type="protein sequence ID" value="CAH9063210.1"/>
    <property type="molecule type" value="Genomic_DNA"/>
</dbReference>
<accession>A0A9W4R2B7</accession>
<evidence type="ECO:0000313" key="1">
    <source>
        <dbReference type="EMBL" id="CAH9063210.1"/>
    </source>
</evidence>
<comment type="caution">
    <text evidence="1">The sequence shown here is derived from an EMBL/GenBank/DDBJ whole genome shotgun (WGS) entry which is preliminary data.</text>
</comment>
<protein>
    <recommendedName>
        <fullName evidence="3">Orphan protein</fullName>
    </recommendedName>
</protein>
<dbReference type="RefSeq" id="WP_008468099.1">
    <property type="nucleotide sequence ID" value="NZ_CAMAPB010000047.1"/>
</dbReference>
<name>A0A9W4R2B7_PSEHA</name>
<dbReference type="AlphaFoldDB" id="A0A9W4R2B7"/>
<gene>
    <name evidence="1" type="ORF">PSEHALCIP103_02867</name>
</gene>
<evidence type="ECO:0008006" key="3">
    <source>
        <dbReference type="Google" id="ProtNLM"/>
    </source>
</evidence>